<feature type="region of interest" description="Disordered" evidence="8">
    <location>
        <begin position="96"/>
        <end position="134"/>
    </location>
</feature>
<evidence type="ECO:0000256" key="5">
    <source>
        <dbReference type="ARBA" id="ARBA00022833"/>
    </source>
</evidence>
<feature type="compositionally biased region" description="Basic residues" evidence="8">
    <location>
        <begin position="363"/>
        <end position="375"/>
    </location>
</feature>
<dbReference type="SUPFAM" id="SSF57667">
    <property type="entry name" value="beta-beta-alpha zinc fingers"/>
    <property type="match status" value="5"/>
</dbReference>
<feature type="region of interest" description="Disordered" evidence="8">
    <location>
        <begin position="266"/>
        <end position="325"/>
    </location>
</feature>
<dbReference type="EMBL" id="UFQT01000134">
    <property type="protein sequence ID" value="SSX20646.1"/>
    <property type="molecule type" value="Genomic_DNA"/>
</dbReference>
<organism evidence="10">
    <name type="scientific">Culicoides sonorensis</name>
    <name type="common">Biting midge</name>
    <dbReference type="NCBI Taxonomy" id="179676"/>
    <lineage>
        <taxon>Eukaryota</taxon>
        <taxon>Metazoa</taxon>
        <taxon>Ecdysozoa</taxon>
        <taxon>Arthropoda</taxon>
        <taxon>Hexapoda</taxon>
        <taxon>Insecta</taxon>
        <taxon>Pterygota</taxon>
        <taxon>Neoptera</taxon>
        <taxon>Endopterygota</taxon>
        <taxon>Diptera</taxon>
        <taxon>Nematocera</taxon>
        <taxon>Chironomoidea</taxon>
        <taxon>Ceratopogonidae</taxon>
        <taxon>Ceratopogoninae</taxon>
        <taxon>Culicoides</taxon>
        <taxon>Monoculicoides</taxon>
    </lineage>
</organism>
<name>A0A336LRK0_CULSO</name>
<feature type="domain" description="C2H2-type" evidence="9">
    <location>
        <begin position="568"/>
        <end position="596"/>
    </location>
</feature>
<evidence type="ECO:0000256" key="2">
    <source>
        <dbReference type="ARBA" id="ARBA00022723"/>
    </source>
</evidence>
<evidence type="ECO:0000256" key="7">
    <source>
        <dbReference type="PROSITE-ProRule" id="PRU00042"/>
    </source>
</evidence>
<proteinExistence type="predicted"/>
<gene>
    <name evidence="10" type="primary">CSON002112</name>
</gene>
<feature type="domain" description="C2H2-type" evidence="9">
    <location>
        <begin position="142"/>
        <end position="169"/>
    </location>
</feature>
<feature type="domain" description="C2H2-type" evidence="9">
    <location>
        <begin position="760"/>
        <end position="783"/>
    </location>
</feature>
<evidence type="ECO:0000256" key="1">
    <source>
        <dbReference type="ARBA" id="ARBA00004123"/>
    </source>
</evidence>
<dbReference type="PROSITE" id="PS50157">
    <property type="entry name" value="ZINC_FINGER_C2H2_2"/>
    <property type="match status" value="7"/>
</dbReference>
<feature type="domain" description="C2H2-type" evidence="9">
    <location>
        <begin position="912"/>
        <end position="937"/>
    </location>
</feature>
<dbReference type="Gene3D" id="3.30.160.60">
    <property type="entry name" value="Classic Zinc Finger"/>
    <property type="match status" value="6"/>
</dbReference>
<dbReference type="InterPro" id="IPR013087">
    <property type="entry name" value="Znf_C2H2_type"/>
</dbReference>
<keyword evidence="4 7" id="KW-0863">Zinc-finger</keyword>
<dbReference type="PANTHER" id="PTHR24406">
    <property type="entry name" value="TRANSCRIPTIONAL REPRESSOR CTCFL-RELATED"/>
    <property type="match status" value="1"/>
</dbReference>
<feature type="domain" description="C2H2-type" evidence="9">
    <location>
        <begin position="673"/>
        <end position="700"/>
    </location>
</feature>
<sequence length="990" mass="115054">MSFLPELHKIGEVPPKISTTSDFEVEQHSEEQIGQKIFKCPVCRSKFLYLASFIKSCGPHFPKISFDNIVESELCVENLLEPDQIKTEKEDVFNEDIEENSESDDSDFQSQDTISSDEETKTTTTKKGSRNKIKRIPPNTILGCPLCEKTFTRRQTYRDHVDAHENPYIKCCQICATVFSSGINANKHKKKFHPELYEKELSERTKDGRRKDRLPPILIPIHVKSGLNLCPKIKNIKVIINELYLPGFVKNDWLYLPKKEEIKNEPKINSNINQENSNKKSESSHDDWPESDNTDWIKSENIEIESGDLNQKETPIKEEKKSSTSYFIQQEEIPNVPKFVGSKYIFGVYSERRYKKLKEVKSKSCKKRGRPKRNKSSSEDGENENLMEENSNDTKSVNGEDSSPDFLKPVKSYYKSESKTCKICGVVRSNSNIRRHIAKHCLEEDDTECRICHVTFTAGNKLREHYSRVHKTKFREYLYKIQKEKMEQCPENQNNDQIKVHTCDICFTNLKTEDDLQYHIQMLHCYKEGGGKNRGSLDCNICGKVFAAVQNRNLHIRRVHKQVLDGSVFCHYCGKDFMGKGFLLSHFRYAHFDKKGRFKEASTVVKKRYKHPPKEAKTEDLANHYEKYKVHSVCEICGLIKESRFAMMRHRYEKHGVIDSGYSKIIDRDREENDCQYCGKHFTSVRKWKDHEKYHLKEIPNLHCQVCGAKCKTETYLKAHMERHGEKKFFCDYEGCGKGFAVKHDVKIHKRRAHCDDLDYVCKICGQAFRTWNYRRYHEETVHGLVKVKQQRNKRRPLPQVAAVLQHQSDPNQDTSDNNMSESSGANQVQSENGTHVQGTEINFNELSSLQEPEERDCQFCGKHFDDYRKWQNHEYYHKKIIPDLACDICGAKCKTEYYLKAHKERHAEVKHFCDYPGCGKGFSVKHDVKIHQRRAHKDLILPQQPQTGINQTNSTIFNVTESIPIVMPSSTQISPTVLYSYPSHQGIGP</sequence>
<dbReference type="InterPro" id="IPR050888">
    <property type="entry name" value="ZnF_C2H2-type_TF"/>
</dbReference>
<comment type="subcellular location">
    <subcellularLocation>
        <location evidence="1">Nucleus</location>
    </subcellularLocation>
</comment>
<dbReference type="AlphaFoldDB" id="A0A336LRK0"/>
<keyword evidence="6" id="KW-0539">Nucleus</keyword>
<feature type="compositionally biased region" description="Basic and acidic residues" evidence="8">
    <location>
        <begin position="277"/>
        <end position="288"/>
    </location>
</feature>
<feature type="compositionally biased region" description="Low complexity" evidence="8">
    <location>
        <begin position="267"/>
        <end position="276"/>
    </location>
</feature>
<dbReference type="GO" id="GO:0008270">
    <property type="term" value="F:zinc ion binding"/>
    <property type="evidence" value="ECO:0007669"/>
    <property type="project" value="UniProtKB-KW"/>
</dbReference>
<feature type="domain" description="C2H2-type" evidence="9">
    <location>
        <begin position="729"/>
        <end position="759"/>
    </location>
</feature>
<feature type="compositionally biased region" description="Acidic residues" evidence="8">
    <location>
        <begin position="96"/>
        <end position="107"/>
    </location>
</feature>
<keyword evidence="2" id="KW-0479">Metal-binding</keyword>
<evidence type="ECO:0000259" key="9">
    <source>
        <dbReference type="PROSITE" id="PS50157"/>
    </source>
</evidence>
<keyword evidence="5" id="KW-0862">Zinc</keyword>
<protein>
    <submittedName>
        <fullName evidence="10">CSON002112 protein</fullName>
    </submittedName>
</protein>
<evidence type="ECO:0000256" key="8">
    <source>
        <dbReference type="SAM" id="MobiDB-lite"/>
    </source>
</evidence>
<evidence type="ECO:0000256" key="6">
    <source>
        <dbReference type="ARBA" id="ARBA00023242"/>
    </source>
</evidence>
<feature type="region of interest" description="Disordered" evidence="8">
    <location>
        <begin position="360"/>
        <end position="404"/>
    </location>
</feature>
<accession>A0A336LRK0</accession>
<evidence type="ECO:0000256" key="3">
    <source>
        <dbReference type="ARBA" id="ARBA00022737"/>
    </source>
</evidence>
<dbReference type="SMART" id="SM00355">
    <property type="entry name" value="ZnF_C2H2"/>
    <property type="match status" value="15"/>
</dbReference>
<dbReference type="GO" id="GO:0005634">
    <property type="term" value="C:nucleus"/>
    <property type="evidence" value="ECO:0007669"/>
    <property type="project" value="UniProtKB-SubCell"/>
</dbReference>
<feature type="region of interest" description="Disordered" evidence="8">
    <location>
        <begin position="806"/>
        <end position="835"/>
    </location>
</feature>
<keyword evidence="3" id="KW-0677">Repeat</keyword>
<feature type="domain" description="C2H2-type" evidence="9">
    <location>
        <begin position="537"/>
        <end position="560"/>
    </location>
</feature>
<evidence type="ECO:0000313" key="10">
    <source>
        <dbReference type="EMBL" id="SSX20646.1"/>
    </source>
</evidence>
<evidence type="ECO:0000256" key="4">
    <source>
        <dbReference type="ARBA" id="ARBA00022771"/>
    </source>
</evidence>
<dbReference type="OMA" id="KICKMEY"/>
<feature type="compositionally biased region" description="Acidic residues" evidence="8">
    <location>
        <begin position="379"/>
        <end position="391"/>
    </location>
</feature>
<feature type="compositionally biased region" description="Basic and acidic residues" evidence="8">
    <location>
        <begin position="310"/>
        <end position="322"/>
    </location>
</feature>
<reference evidence="10" key="1">
    <citation type="submission" date="2018-07" db="EMBL/GenBank/DDBJ databases">
        <authorList>
            <person name="Quirk P.G."/>
            <person name="Krulwich T.A."/>
        </authorList>
    </citation>
    <scope>NUCLEOTIDE SEQUENCE</scope>
</reference>
<dbReference type="InterPro" id="IPR036236">
    <property type="entry name" value="Znf_C2H2_sf"/>
</dbReference>
<dbReference type="VEuPathDB" id="VectorBase:CSON002112"/>
<dbReference type="PROSITE" id="PS00028">
    <property type="entry name" value="ZINC_FINGER_C2H2_1"/>
    <property type="match status" value="13"/>
</dbReference>
<dbReference type="Pfam" id="PF00096">
    <property type="entry name" value="zf-C2H2"/>
    <property type="match status" value="1"/>
</dbReference>